<sequence>MVSAVATSRPLLGQRWQGQQLHQVCDSIKAQSTKARGKNLVQLFCMVSLTYVSNWLWKP</sequence>
<organism evidence="1">
    <name type="scientific">Arundo donax</name>
    <name type="common">Giant reed</name>
    <name type="synonym">Donax arundinaceus</name>
    <dbReference type="NCBI Taxonomy" id="35708"/>
    <lineage>
        <taxon>Eukaryota</taxon>
        <taxon>Viridiplantae</taxon>
        <taxon>Streptophyta</taxon>
        <taxon>Embryophyta</taxon>
        <taxon>Tracheophyta</taxon>
        <taxon>Spermatophyta</taxon>
        <taxon>Magnoliopsida</taxon>
        <taxon>Liliopsida</taxon>
        <taxon>Poales</taxon>
        <taxon>Poaceae</taxon>
        <taxon>PACMAD clade</taxon>
        <taxon>Arundinoideae</taxon>
        <taxon>Arundineae</taxon>
        <taxon>Arundo</taxon>
    </lineage>
</organism>
<reference evidence="1" key="1">
    <citation type="submission" date="2014-09" db="EMBL/GenBank/DDBJ databases">
        <authorList>
            <person name="Magalhaes I.L.F."/>
            <person name="Oliveira U."/>
            <person name="Santos F.R."/>
            <person name="Vidigal T.H.D.A."/>
            <person name="Brescovit A.D."/>
            <person name="Santos A.J."/>
        </authorList>
    </citation>
    <scope>NUCLEOTIDE SEQUENCE</scope>
    <source>
        <tissue evidence="1">Shoot tissue taken approximately 20 cm above the soil surface</tissue>
    </source>
</reference>
<dbReference type="EMBL" id="GBRH01204626">
    <property type="protein sequence ID" value="JAD93269.1"/>
    <property type="molecule type" value="Transcribed_RNA"/>
</dbReference>
<protein>
    <submittedName>
        <fullName evidence="1">Uncharacterized protein</fullName>
    </submittedName>
</protein>
<name>A0A0A9DXI5_ARUDO</name>
<accession>A0A0A9DXI5</accession>
<dbReference type="AlphaFoldDB" id="A0A0A9DXI5"/>
<proteinExistence type="predicted"/>
<reference evidence="1" key="2">
    <citation type="journal article" date="2015" name="Data Brief">
        <title>Shoot transcriptome of the giant reed, Arundo donax.</title>
        <authorList>
            <person name="Barrero R.A."/>
            <person name="Guerrero F.D."/>
            <person name="Moolhuijzen P."/>
            <person name="Goolsby J.A."/>
            <person name="Tidwell J."/>
            <person name="Bellgard S.E."/>
            <person name="Bellgard M.I."/>
        </authorList>
    </citation>
    <scope>NUCLEOTIDE SEQUENCE</scope>
    <source>
        <tissue evidence="1">Shoot tissue taken approximately 20 cm above the soil surface</tissue>
    </source>
</reference>
<evidence type="ECO:0000313" key="1">
    <source>
        <dbReference type="EMBL" id="JAD93269.1"/>
    </source>
</evidence>